<comment type="caution">
    <text evidence="1">The sequence shown here is derived from an EMBL/GenBank/DDBJ whole genome shotgun (WGS) entry which is preliminary data.</text>
</comment>
<reference evidence="1" key="1">
    <citation type="submission" date="2023-10" db="EMBL/GenBank/DDBJ databases">
        <title>Genome assembly of Pristionchus species.</title>
        <authorList>
            <person name="Yoshida K."/>
            <person name="Sommer R.J."/>
        </authorList>
    </citation>
    <scope>NUCLEOTIDE SEQUENCE</scope>
    <source>
        <strain evidence="1">RS5133</strain>
    </source>
</reference>
<organism evidence="1 2">
    <name type="scientific">Pristionchus fissidentatus</name>
    <dbReference type="NCBI Taxonomy" id="1538716"/>
    <lineage>
        <taxon>Eukaryota</taxon>
        <taxon>Metazoa</taxon>
        <taxon>Ecdysozoa</taxon>
        <taxon>Nematoda</taxon>
        <taxon>Chromadorea</taxon>
        <taxon>Rhabditida</taxon>
        <taxon>Rhabditina</taxon>
        <taxon>Diplogasteromorpha</taxon>
        <taxon>Diplogasteroidea</taxon>
        <taxon>Neodiplogasteridae</taxon>
        <taxon>Pristionchus</taxon>
    </lineage>
</organism>
<protein>
    <submittedName>
        <fullName evidence="1">Uncharacterized protein</fullName>
    </submittedName>
</protein>
<gene>
    <name evidence="1" type="ORF">PFISCL1PPCAC_18901</name>
</gene>
<proteinExistence type="predicted"/>
<dbReference type="Proteomes" id="UP001432322">
    <property type="component" value="Unassembled WGS sequence"/>
</dbReference>
<sequence>AIEGQRLRPNEEERVNLFIRITTSRGIPLTYFSLKSDTHFKQSQDIETACLVLDRLPKIARYGTVQIKIDGLDSCLTNELWRMAERMQADYSIFTEFNTSPACALSFIEGMMVRTGKLHLNFTCSVISEEDLETIRNVI</sequence>
<evidence type="ECO:0000313" key="1">
    <source>
        <dbReference type="EMBL" id="GMT27604.1"/>
    </source>
</evidence>
<dbReference type="EMBL" id="BTSY01000005">
    <property type="protein sequence ID" value="GMT27604.1"/>
    <property type="molecule type" value="Genomic_DNA"/>
</dbReference>
<evidence type="ECO:0000313" key="2">
    <source>
        <dbReference type="Proteomes" id="UP001432322"/>
    </source>
</evidence>
<feature type="non-terminal residue" evidence="1">
    <location>
        <position position="1"/>
    </location>
</feature>
<accession>A0AAV5W6L5</accession>
<keyword evidence="2" id="KW-1185">Reference proteome</keyword>
<dbReference type="AlphaFoldDB" id="A0AAV5W6L5"/>
<name>A0AAV5W6L5_9BILA</name>